<dbReference type="PANTHER" id="PTHR33988:SF3">
    <property type="entry name" value="ENDORIBONUCLEASE TOXIN CHPB-RELATED"/>
    <property type="match status" value="1"/>
</dbReference>
<reference evidence="1" key="1">
    <citation type="submission" date="2016-10" db="EMBL/GenBank/DDBJ databases">
        <authorList>
            <person name="de Groot N.N."/>
        </authorList>
    </citation>
    <scope>NUCLEOTIDE SEQUENCE</scope>
</reference>
<sequence length="109" mass="12396">MDYIPKKGDLITLNFTPQSGHEQRGRRPALVISHYNFNKRLGLCVVCPITHTDRKIPFHIQIKNKKLTGFAMSEQVKSIDFVSRKISFVDVASDKVLQKVVNMVGNIID</sequence>
<dbReference type="GO" id="GO:0004521">
    <property type="term" value="F:RNA endonuclease activity"/>
    <property type="evidence" value="ECO:0007669"/>
    <property type="project" value="TreeGrafter"/>
</dbReference>
<dbReference type="PANTHER" id="PTHR33988">
    <property type="entry name" value="ENDORIBONUCLEASE MAZF-RELATED"/>
    <property type="match status" value="1"/>
</dbReference>
<dbReference type="Pfam" id="PF02452">
    <property type="entry name" value="PemK_toxin"/>
    <property type="match status" value="1"/>
</dbReference>
<dbReference type="GO" id="GO:0003677">
    <property type="term" value="F:DNA binding"/>
    <property type="evidence" value="ECO:0007669"/>
    <property type="project" value="InterPro"/>
</dbReference>
<dbReference type="SUPFAM" id="SSF50118">
    <property type="entry name" value="Cell growth inhibitor/plasmid maintenance toxic component"/>
    <property type="match status" value="1"/>
</dbReference>
<protein>
    <submittedName>
        <fullName evidence="1">Programmed cell death toxin MazF</fullName>
    </submittedName>
</protein>
<dbReference type="EMBL" id="FPHZ01000124">
    <property type="protein sequence ID" value="SFV88011.1"/>
    <property type="molecule type" value="Genomic_DNA"/>
</dbReference>
<name>A0A1W1E2D6_9ZZZZ</name>
<accession>A0A1W1E2D6</accession>
<dbReference type="InterPro" id="IPR011067">
    <property type="entry name" value="Plasmid_toxin/cell-grow_inhib"/>
</dbReference>
<evidence type="ECO:0000313" key="1">
    <source>
        <dbReference type="EMBL" id="SFV88011.1"/>
    </source>
</evidence>
<organism evidence="1">
    <name type="scientific">hydrothermal vent metagenome</name>
    <dbReference type="NCBI Taxonomy" id="652676"/>
    <lineage>
        <taxon>unclassified sequences</taxon>
        <taxon>metagenomes</taxon>
        <taxon>ecological metagenomes</taxon>
    </lineage>
</organism>
<dbReference type="GO" id="GO:0016075">
    <property type="term" value="P:rRNA catabolic process"/>
    <property type="evidence" value="ECO:0007669"/>
    <property type="project" value="TreeGrafter"/>
</dbReference>
<dbReference type="InterPro" id="IPR003477">
    <property type="entry name" value="PemK-like"/>
</dbReference>
<dbReference type="GO" id="GO:0006402">
    <property type="term" value="P:mRNA catabolic process"/>
    <property type="evidence" value="ECO:0007669"/>
    <property type="project" value="TreeGrafter"/>
</dbReference>
<proteinExistence type="predicted"/>
<gene>
    <name evidence="1" type="ORF">MNB_SUP05-SYMBIONT-5-1001</name>
</gene>
<dbReference type="Gene3D" id="2.30.30.110">
    <property type="match status" value="1"/>
</dbReference>
<dbReference type="AlphaFoldDB" id="A0A1W1E2D6"/>